<reference evidence="2" key="2">
    <citation type="submission" date="2020-05" db="UniProtKB">
        <authorList>
            <consortium name="EnsemblMetazoa"/>
        </authorList>
    </citation>
    <scope>IDENTIFICATION</scope>
    <source>
        <strain evidence="2">WRAIR2</strain>
    </source>
</reference>
<sequence length="100" mass="11411">FPIYECDERSRDWTVRCLVPLTNAQLSVDLCNTGAKKDLDILKRCAKELQILGQSCPQSAPVVEIAKNMQTHKPPPMRYDSPNMPKAPKPNINRKDKYEL</sequence>
<evidence type="ECO:0000313" key="2">
    <source>
        <dbReference type="EnsemblMetazoa" id="ADIR001693-PA"/>
    </source>
</evidence>
<keyword evidence="3" id="KW-1185">Reference proteome</keyword>
<dbReference type="VEuPathDB" id="VectorBase:ADIR001693"/>
<accession>A0A182N235</accession>
<reference evidence="3" key="1">
    <citation type="submission" date="2013-03" db="EMBL/GenBank/DDBJ databases">
        <title>The Genome Sequence of Anopheles dirus WRAIR2.</title>
        <authorList>
            <consortium name="The Broad Institute Genomics Platform"/>
            <person name="Neafsey D.E."/>
            <person name="Walton C."/>
            <person name="Walker B."/>
            <person name="Young S.K."/>
            <person name="Zeng Q."/>
            <person name="Gargeya S."/>
            <person name="Fitzgerald M."/>
            <person name="Haas B."/>
            <person name="Abouelleil A."/>
            <person name="Allen A.W."/>
            <person name="Alvarado L."/>
            <person name="Arachchi H.M."/>
            <person name="Berlin A.M."/>
            <person name="Chapman S.B."/>
            <person name="Gainer-Dewar J."/>
            <person name="Goldberg J."/>
            <person name="Griggs A."/>
            <person name="Gujja S."/>
            <person name="Hansen M."/>
            <person name="Howarth C."/>
            <person name="Imamovic A."/>
            <person name="Ireland A."/>
            <person name="Larimer J."/>
            <person name="McCowan C."/>
            <person name="Murphy C."/>
            <person name="Pearson M."/>
            <person name="Poon T.W."/>
            <person name="Priest M."/>
            <person name="Roberts A."/>
            <person name="Saif S."/>
            <person name="Shea T."/>
            <person name="Sisk P."/>
            <person name="Sykes S."/>
            <person name="Wortman J."/>
            <person name="Nusbaum C."/>
            <person name="Birren B."/>
        </authorList>
    </citation>
    <scope>NUCLEOTIDE SEQUENCE [LARGE SCALE GENOMIC DNA]</scope>
    <source>
        <strain evidence="3">WRAIR2</strain>
    </source>
</reference>
<evidence type="ECO:0000256" key="1">
    <source>
        <dbReference type="SAM" id="MobiDB-lite"/>
    </source>
</evidence>
<name>A0A182N235_9DIPT</name>
<proteinExistence type="predicted"/>
<dbReference type="AlphaFoldDB" id="A0A182N235"/>
<dbReference type="EnsemblMetazoa" id="ADIR001693-RA">
    <property type="protein sequence ID" value="ADIR001693-PA"/>
    <property type="gene ID" value="ADIR001693"/>
</dbReference>
<evidence type="ECO:0000313" key="3">
    <source>
        <dbReference type="Proteomes" id="UP000075884"/>
    </source>
</evidence>
<protein>
    <submittedName>
        <fullName evidence="2">Uncharacterized protein</fullName>
    </submittedName>
</protein>
<organism evidence="2 3">
    <name type="scientific">Anopheles dirus</name>
    <dbReference type="NCBI Taxonomy" id="7168"/>
    <lineage>
        <taxon>Eukaryota</taxon>
        <taxon>Metazoa</taxon>
        <taxon>Ecdysozoa</taxon>
        <taxon>Arthropoda</taxon>
        <taxon>Hexapoda</taxon>
        <taxon>Insecta</taxon>
        <taxon>Pterygota</taxon>
        <taxon>Neoptera</taxon>
        <taxon>Endopterygota</taxon>
        <taxon>Diptera</taxon>
        <taxon>Nematocera</taxon>
        <taxon>Culicoidea</taxon>
        <taxon>Culicidae</taxon>
        <taxon>Anophelinae</taxon>
        <taxon>Anopheles</taxon>
    </lineage>
</organism>
<dbReference type="Proteomes" id="UP000075884">
    <property type="component" value="Unassembled WGS sequence"/>
</dbReference>
<feature type="region of interest" description="Disordered" evidence="1">
    <location>
        <begin position="69"/>
        <end position="100"/>
    </location>
</feature>